<dbReference type="Gene3D" id="3.20.20.140">
    <property type="entry name" value="Metal-dependent hydrolases"/>
    <property type="match status" value="1"/>
</dbReference>
<evidence type="ECO:0000256" key="1">
    <source>
        <dbReference type="ARBA" id="ARBA00038310"/>
    </source>
</evidence>
<keyword evidence="4" id="KW-1185">Reference proteome</keyword>
<proteinExistence type="inferred from homology"/>
<protein>
    <recommendedName>
        <fullName evidence="2">Amidohydrolase-related domain-containing protein</fullName>
    </recommendedName>
</protein>
<dbReference type="OrthoDB" id="5450317at2"/>
<feature type="domain" description="Amidohydrolase-related" evidence="2">
    <location>
        <begin position="3"/>
        <end position="277"/>
    </location>
</feature>
<dbReference type="AlphaFoldDB" id="A0A1V4HEI3"/>
<dbReference type="SUPFAM" id="SSF51556">
    <property type="entry name" value="Metallo-dependent hydrolases"/>
    <property type="match status" value="1"/>
</dbReference>
<name>A0A1V4HEI3_9BACL</name>
<dbReference type="PANTHER" id="PTHR43569">
    <property type="entry name" value="AMIDOHYDROLASE"/>
    <property type="match status" value="1"/>
</dbReference>
<evidence type="ECO:0000259" key="2">
    <source>
        <dbReference type="Pfam" id="PF04909"/>
    </source>
</evidence>
<dbReference type="EMBL" id="MBTG01000029">
    <property type="protein sequence ID" value="OPH51920.1"/>
    <property type="molecule type" value="Genomic_DNA"/>
</dbReference>
<dbReference type="InterPro" id="IPR052350">
    <property type="entry name" value="Metallo-dep_Lactonases"/>
</dbReference>
<comment type="caution">
    <text evidence="3">The sequence shown here is derived from an EMBL/GenBank/DDBJ whole genome shotgun (WGS) entry which is preliminary data.</text>
</comment>
<comment type="similarity">
    <text evidence="1">Belongs to the metallo-dependent hydrolases superfamily.</text>
</comment>
<dbReference type="GO" id="GO:0016787">
    <property type="term" value="F:hydrolase activity"/>
    <property type="evidence" value="ECO:0007669"/>
    <property type="project" value="InterPro"/>
</dbReference>
<dbReference type="InterPro" id="IPR006680">
    <property type="entry name" value="Amidohydro-rel"/>
</dbReference>
<dbReference type="Proteomes" id="UP000190626">
    <property type="component" value="Unassembled WGS sequence"/>
</dbReference>
<organism evidence="3 4">
    <name type="scientific">Paenibacillus ferrarius</name>
    <dbReference type="NCBI Taxonomy" id="1469647"/>
    <lineage>
        <taxon>Bacteria</taxon>
        <taxon>Bacillati</taxon>
        <taxon>Bacillota</taxon>
        <taxon>Bacilli</taxon>
        <taxon>Bacillales</taxon>
        <taxon>Paenibacillaceae</taxon>
        <taxon>Paenibacillus</taxon>
    </lineage>
</organism>
<accession>A0A1V4HEI3</accession>
<dbReference type="Pfam" id="PF04909">
    <property type="entry name" value="Amidohydro_2"/>
    <property type="match status" value="1"/>
</dbReference>
<reference evidence="4" key="1">
    <citation type="submission" date="2016-07" db="EMBL/GenBank/DDBJ databases">
        <authorList>
            <person name="Florea S."/>
            <person name="Webb J.S."/>
            <person name="Jaromczyk J."/>
            <person name="Schardl C.L."/>
        </authorList>
    </citation>
    <scope>NUCLEOTIDE SEQUENCE [LARGE SCALE GENOMIC DNA]</scope>
    <source>
        <strain evidence="4">CY1</strain>
    </source>
</reference>
<gene>
    <name evidence="3" type="ORF">BC351_34475</name>
</gene>
<dbReference type="PANTHER" id="PTHR43569:SF2">
    <property type="entry name" value="AMIDOHYDROLASE-RELATED DOMAIN-CONTAINING PROTEIN"/>
    <property type="match status" value="1"/>
</dbReference>
<evidence type="ECO:0000313" key="3">
    <source>
        <dbReference type="EMBL" id="OPH51920.1"/>
    </source>
</evidence>
<evidence type="ECO:0000313" key="4">
    <source>
        <dbReference type="Proteomes" id="UP000190626"/>
    </source>
</evidence>
<dbReference type="RefSeq" id="WP_079416894.1">
    <property type="nucleotide sequence ID" value="NZ_MBTG01000029.1"/>
</dbReference>
<sequence length="281" mass="31777">MIIDAHQHFWNLEKVAYPWLDPSYGSICRSFEADELEPLIRKAGINKTVIVQAMNSYEDTEYMLKVAVEREWVGAVVGWVPLNIPEVAAKKLQAYAANSYFKGVRHLIHEEKDPDWVIRDSVIEGLKILSSFGLTFDIVGVFPNHLKHIPYLAEQIPDLRMVIDHFAKPPIKEKQMGAWADQFAAAAQYPNVYAKVSGLNTAADWLTWNSEDLRPYIDYALTHFGADRLMFGSDWPVANLAGDFEKVWEQSNQAIADYSEHERAAILGGTAAKFYGIQAES</sequence>
<dbReference type="STRING" id="1469647.BC351_34475"/>
<dbReference type="InterPro" id="IPR032466">
    <property type="entry name" value="Metal_Hydrolase"/>
</dbReference>